<accession>A0A7W8QPF5</accession>
<dbReference type="EMBL" id="JACHDB010000001">
    <property type="protein sequence ID" value="MBB5433458.1"/>
    <property type="molecule type" value="Genomic_DNA"/>
</dbReference>
<sequence length="216" mass="22497">MERRRTTPAGPAGRRPGRPATVTRAALTDAVLRLGFPGLTVSAAARELGVRHASLYRHVTGREHLIALALDRIIAGAPWPEPTGGWRTYLAGTAGTLWDLLDAHPGLAAEMAVSAPLSPVAVERMNAFGTALLGFGFAPADAVLACDLVVDLACDVHALCERIDGPHDPGAAHAAGALAPELRAEFTAVLAADPRSWFERKLTVVLDGIAAGLAPD</sequence>
<dbReference type="Gene3D" id="1.10.357.10">
    <property type="entry name" value="Tetracycline Repressor, domain 2"/>
    <property type="match status" value="1"/>
</dbReference>
<dbReference type="SUPFAM" id="SSF46689">
    <property type="entry name" value="Homeodomain-like"/>
    <property type="match status" value="1"/>
</dbReference>
<gene>
    <name evidence="1" type="ORF">HDA36_003542</name>
</gene>
<organism evidence="1 2">
    <name type="scientific">Nocardiopsis composta</name>
    <dbReference type="NCBI Taxonomy" id="157465"/>
    <lineage>
        <taxon>Bacteria</taxon>
        <taxon>Bacillati</taxon>
        <taxon>Actinomycetota</taxon>
        <taxon>Actinomycetes</taxon>
        <taxon>Streptosporangiales</taxon>
        <taxon>Nocardiopsidaceae</taxon>
        <taxon>Nocardiopsis</taxon>
    </lineage>
</organism>
<keyword evidence="2" id="KW-1185">Reference proteome</keyword>
<dbReference type="SUPFAM" id="SSF48498">
    <property type="entry name" value="Tetracyclin repressor-like, C-terminal domain"/>
    <property type="match status" value="1"/>
</dbReference>
<reference evidence="1 2" key="1">
    <citation type="submission" date="2020-08" db="EMBL/GenBank/DDBJ databases">
        <title>Sequencing the genomes of 1000 actinobacteria strains.</title>
        <authorList>
            <person name="Klenk H.-P."/>
        </authorList>
    </citation>
    <scope>NUCLEOTIDE SEQUENCE [LARGE SCALE GENOMIC DNA]</scope>
    <source>
        <strain evidence="1 2">DSM 44551</strain>
    </source>
</reference>
<dbReference type="InterPro" id="IPR036271">
    <property type="entry name" value="Tet_transcr_reg_TetR-rel_C_sf"/>
</dbReference>
<comment type="caution">
    <text evidence="1">The sequence shown here is derived from an EMBL/GenBank/DDBJ whole genome shotgun (WGS) entry which is preliminary data.</text>
</comment>
<dbReference type="Gene3D" id="1.10.10.60">
    <property type="entry name" value="Homeodomain-like"/>
    <property type="match status" value="1"/>
</dbReference>
<dbReference type="InterPro" id="IPR009057">
    <property type="entry name" value="Homeodomain-like_sf"/>
</dbReference>
<proteinExistence type="predicted"/>
<dbReference type="AlphaFoldDB" id="A0A7W8QPF5"/>
<evidence type="ECO:0000313" key="1">
    <source>
        <dbReference type="EMBL" id="MBB5433458.1"/>
    </source>
</evidence>
<dbReference type="RefSeq" id="WP_184393233.1">
    <property type="nucleotide sequence ID" value="NZ_BAAAJD010000014.1"/>
</dbReference>
<name>A0A7W8QPF5_9ACTN</name>
<protein>
    <submittedName>
        <fullName evidence="1">AcrR family transcriptional regulator</fullName>
    </submittedName>
</protein>
<dbReference type="Proteomes" id="UP000572635">
    <property type="component" value="Unassembled WGS sequence"/>
</dbReference>
<evidence type="ECO:0000313" key="2">
    <source>
        <dbReference type="Proteomes" id="UP000572635"/>
    </source>
</evidence>